<dbReference type="EMBL" id="PGOL01045195">
    <property type="protein sequence ID" value="PKH48906.1"/>
    <property type="molecule type" value="Genomic_DNA"/>
</dbReference>
<name>A0A2I0GEU2_PUNGR</name>
<evidence type="ECO:0000313" key="2">
    <source>
        <dbReference type="Proteomes" id="UP000233551"/>
    </source>
</evidence>
<protein>
    <submittedName>
        <fullName evidence="1">Uncharacterized protein</fullName>
    </submittedName>
</protein>
<keyword evidence="2" id="KW-1185">Reference proteome</keyword>
<dbReference type="AlphaFoldDB" id="A0A2I0GEU2"/>
<gene>
    <name evidence="1" type="ORF">CRG98_050345</name>
</gene>
<proteinExistence type="predicted"/>
<reference evidence="1 2" key="1">
    <citation type="submission" date="2017-11" db="EMBL/GenBank/DDBJ databases">
        <title>De-novo sequencing of pomegranate (Punica granatum L.) genome.</title>
        <authorList>
            <person name="Akparov Z."/>
            <person name="Amiraslanov A."/>
            <person name="Hajiyeva S."/>
            <person name="Abbasov M."/>
            <person name="Kaur K."/>
            <person name="Hamwieh A."/>
            <person name="Solovyev V."/>
            <person name="Salamov A."/>
            <person name="Braich B."/>
            <person name="Kosarev P."/>
            <person name="Mahmoud A."/>
            <person name="Hajiyev E."/>
            <person name="Babayeva S."/>
            <person name="Izzatullayeva V."/>
            <person name="Mammadov A."/>
            <person name="Mammadov A."/>
            <person name="Sharifova S."/>
            <person name="Ojaghi J."/>
            <person name="Eynullazada K."/>
            <person name="Bayramov B."/>
            <person name="Abdulazimova A."/>
            <person name="Shahmuradov I."/>
        </authorList>
    </citation>
    <scope>NUCLEOTIDE SEQUENCE [LARGE SCALE GENOMIC DNA]</scope>
    <source>
        <strain evidence="2">cv. AG2017</strain>
        <tissue evidence="1">Leaf</tissue>
    </source>
</reference>
<dbReference type="Proteomes" id="UP000233551">
    <property type="component" value="Unassembled WGS sequence"/>
</dbReference>
<sequence>MNSAPGLDWGSSHGEPVGQNGVLTIPIGLHWASNSWSGRALGCLAAVHTPDPSRLPHRHYLEQSGDSRLDPIPHSGCAHSVYMGVLDLVVDGLGRWTL</sequence>
<evidence type="ECO:0000313" key="1">
    <source>
        <dbReference type="EMBL" id="PKH48906.1"/>
    </source>
</evidence>
<comment type="caution">
    <text evidence="1">The sequence shown here is derived from an EMBL/GenBank/DDBJ whole genome shotgun (WGS) entry which is preliminary data.</text>
</comment>
<organism evidence="1 2">
    <name type="scientific">Punica granatum</name>
    <name type="common">Pomegranate</name>
    <dbReference type="NCBI Taxonomy" id="22663"/>
    <lineage>
        <taxon>Eukaryota</taxon>
        <taxon>Viridiplantae</taxon>
        <taxon>Streptophyta</taxon>
        <taxon>Embryophyta</taxon>
        <taxon>Tracheophyta</taxon>
        <taxon>Spermatophyta</taxon>
        <taxon>Magnoliopsida</taxon>
        <taxon>eudicotyledons</taxon>
        <taxon>Gunneridae</taxon>
        <taxon>Pentapetalae</taxon>
        <taxon>rosids</taxon>
        <taxon>malvids</taxon>
        <taxon>Myrtales</taxon>
        <taxon>Lythraceae</taxon>
        <taxon>Punica</taxon>
    </lineage>
</organism>
<accession>A0A2I0GEU2</accession>